<proteinExistence type="predicted"/>
<organism evidence="1 2">
    <name type="scientific">Natronoglycomyces albus</name>
    <dbReference type="NCBI Taxonomy" id="2811108"/>
    <lineage>
        <taxon>Bacteria</taxon>
        <taxon>Bacillati</taxon>
        <taxon>Actinomycetota</taxon>
        <taxon>Actinomycetes</taxon>
        <taxon>Glycomycetales</taxon>
        <taxon>Glycomycetaceae</taxon>
        <taxon>Natronoglycomyces</taxon>
    </lineage>
</organism>
<reference evidence="1" key="1">
    <citation type="submission" date="2021-02" db="EMBL/GenBank/DDBJ databases">
        <title>Natronoglycomyces albus gen. nov., sp. nov, a haloalkaliphilic actinobacterium from a soda solonchak soil.</title>
        <authorList>
            <person name="Sorokin D.Y."/>
            <person name="Khijniak T.V."/>
            <person name="Zakharycheva A.P."/>
            <person name="Boueva O.V."/>
            <person name="Ariskina E.V."/>
            <person name="Hahnke R.L."/>
            <person name="Bunk B."/>
            <person name="Sproer C."/>
            <person name="Schumann P."/>
            <person name="Evtushenko L.I."/>
            <person name="Kublanov I.V."/>
        </authorList>
    </citation>
    <scope>NUCLEOTIDE SEQUENCE</scope>
    <source>
        <strain evidence="1">DSM 106290</strain>
    </source>
</reference>
<protein>
    <submittedName>
        <fullName evidence="1">Uncharacterized protein</fullName>
    </submittedName>
</protein>
<dbReference type="KEGG" id="nav:JQS30_03480"/>
<gene>
    <name evidence="1" type="ORF">JQS30_03480</name>
</gene>
<accession>A0A895XWI8</accession>
<dbReference type="Proteomes" id="UP000662939">
    <property type="component" value="Chromosome"/>
</dbReference>
<sequence>MTTFESLRKPDAAARTMSAGDELAQQLREHGIGELNFRRAVASPWGQDANTTNFHVVSFYEIPFSQPSEQQARQILQQVRDYLVAQGMIEGSRDGVRWLGDSYGDAVVHNPKTEYTYTAAIKKGHTGLSIFIASPPYSNPHPDEIFHPVRPDATEEE</sequence>
<evidence type="ECO:0000313" key="1">
    <source>
        <dbReference type="EMBL" id="QSB05998.1"/>
    </source>
</evidence>
<dbReference type="AlphaFoldDB" id="A0A895XWI8"/>
<keyword evidence="2" id="KW-1185">Reference proteome</keyword>
<name>A0A895XWI8_9ACTN</name>
<dbReference type="EMBL" id="CP070496">
    <property type="protein sequence ID" value="QSB05998.1"/>
    <property type="molecule type" value="Genomic_DNA"/>
</dbReference>
<evidence type="ECO:0000313" key="2">
    <source>
        <dbReference type="Proteomes" id="UP000662939"/>
    </source>
</evidence>
<dbReference type="RefSeq" id="WP_213172009.1">
    <property type="nucleotide sequence ID" value="NZ_CP070496.1"/>
</dbReference>